<dbReference type="Pfam" id="PF13186">
    <property type="entry name" value="SPASM"/>
    <property type="match status" value="1"/>
</dbReference>
<accession>A0ABT8MEA7</accession>
<keyword evidence="4" id="KW-0479">Metal-binding</keyword>
<dbReference type="CDD" id="cd01335">
    <property type="entry name" value="Radical_SAM"/>
    <property type="match status" value="1"/>
</dbReference>
<comment type="caution">
    <text evidence="8">The sequence shown here is derived from an EMBL/GenBank/DDBJ whole genome shotgun (WGS) entry which is preliminary data.</text>
</comment>
<dbReference type="InterPro" id="IPR058240">
    <property type="entry name" value="rSAM_sf"/>
</dbReference>
<dbReference type="CDD" id="cd21123">
    <property type="entry name" value="SPASM_MftC-like"/>
    <property type="match status" value="1"/>
</dbReference>
<dbReference type="RefSeq" id="WP_301665443.1">
    <property type="nucleotide sequence ID" value="NZ_VCYH01000020.1"/>
</dbReference>
<dbReference type="InterPro" id="IPR050377">
    <property type="entry name" value="Radical_SAM_PqqE_MftC-like"/>
</dbReference>
<reference evidence="8" key="1">
    <citation type="submission" date="2019-05" db="EMBL/GenBank/DDBJ databases">
        <title>Methanoculleus sp. FWC-SCC1, a methanogenic archaeon isolated from deep marine cold seep.</title>
        <authorList>
            <person name="Chen Y.-W."/>
            <person name="Chen S.-C."/>
            <person name="Teng N.-H."/>
            <person name="Lai M.-C."/>
        </authorList>
    </citation>
    <scope>NUCLEOTIDE SEQUENCE</scope>
    <source>
        <strain evidence="8">FWC-SCC1</strain>
    </source>
</reference>
<protein>
    <submittedName>
        <fullName evidence="8">Radical SAM protein</fullName>
    </submittedName>
</protein>
<dbReference type="PIRSF" id="PIRSF037420">
    <property type="entry name" value="PQQ_syn_pqqE"/>
    <property type="match status" value="1"/>
</dbReference>
<dbReference type="InterPro" id="IPR007197">
    <property type="entry name" value="rSAM"/>
</dbReference>
<keyword evidence="3" id="KW-0949">S-adenosyl-L-methionine</keyword>
<evidence type="ECO:0000256" key="4">
    <source>
        <dbReference type="ARBA" id="ARBA00022723"/>
    </source>
</evidence>
<keyword evidence="9" id="KW-1185">Reference proteome</keyword>
<evidence type="ECO:0000256" key="2">
    <source>
        <dbReference type="ARBA" id="ARBA00022485"/>
    </source>
</evidence>
<evidence type="ECO:0000256" key="6">
    <source>
        <dbReference type="ARBA" id="ARBA00023014"/>
    </source>
</evidence>
<dbReference type="PANTHER" id="PTHR11228">
    <property type="entry name" value="RADICAL SAM DOMAIN PROTEIN"/>
    <property type="match status" value="1"/>
</dbReference>
<evidence type="ECO:0000259" key="7">
    <source>
        <dbReference type="PROSITE" id="PS51918"/>
    </source>
</evidence>
<name>A0ABT8MEA7_9EURY</name>
<comment type="cofactor">
    <cofactor evidence="1">
        <name>[4Fe-4S] cluster</name>
        <dbReference type="ChEBI" id="CHEBI:49883"/>
    </cofactor>
</comment>
<dbReference type="InterPro" id="IPR023885">
    <property type="entry name" value="4Fe4S-binding_SPASM_dom"/>
</dbReference>
<dbReference type="SFLD" id="SFLDS00029">
    <property type="entry name" value="Radical_SAM"/>
    <property type="match status" value="1"/>
</dbReference>
<dbReference type="InterPro" id="IPR013785">
    <property type="entry name" value="Aldolase_TIM"/>
</dbReference>
<evidence type="ECO:0000256" key="3">
    <source>
        <dbReference type="ARBA" id="ARBA00022691"/>
    </source>
</evidence>
<evidence type="ECO:0000313" key="8">
    <source>
        <dbReference type="EMBL" id="MDN7026236.1"/>
    </source>
</evidence>
<dbReference type="NCBIfam" id="TIGR04085">
    <property type="entry name" value="rSAM_more_4Fe4S"/>
    <property type="match status" value="1"/>
</dbReference>
<dbReference type="SUPFAM" id="SSF102114">
    <property type="entry name" value="Radical SAM enzymes"/>
    <property type="match status" value="1"/>
</dbReference>
<dbReference type="PROSITE" id="PS51918">
    <property type="entry name" value="RADICAL_SAM"/>
    <property type="match status" value="1"/>
</dbReference>
<evidence type="ECO:0000256" key="1">
    <source>
        <dbReference type="ARBA" id="ARBA00001966"/>
    </source>
</evidence>
<dbReference type="InterPro" id="IPR017200">
    <property type="entry name" value="PqqE-like"/>
</dbReference>
<dbReference type="Proteomes" id="UP001168338">
    <property type="component" value="Unassembled WGS sequence"/>
</dbReference>
<keyword evidence="2" id="KW-0004">4Fe-4S</keyword>
<organism evidence="8 9">
    <name type="scientific">Methanoculleus frigidifontis</name>
    <dbReference type="NCBI Taxonomy" id="2584085"/>
    <lineage>
        <taxon>Archaea</taxon>
        <taxon>Methanobacteriati</taxon>
        <taxon>Methanobacteriota</taxon>
        <taxon>Stenosarchaea group</taxon>
        <taxon>Methanomicrobia</taxon>
        <taxon>Methanomicrobiales</taxon>
        <taxon>Methanomicrobiaceae</taxon>
        <taxon>Methanoculleus</taxon>
    </lineage>
</organism>
<proteinExistence type="predicted"/>
<evidence type="ECO:0000256" key="5">
    <source>
        <dbReference type="ARBA" id="ARBA00023004"/>
    </source>
</evidence>
<feature type="domain" description="Radical SAM core" evidence="7">
    <location>
        <begin position="5"/>
        <end position="207"/>
    </location>
</feature>
<keyword evidence="5" id="KW-0408">Iron</keyword>
<dbReference type="SFLD" id="SFLDG01386">
    <property type="entry name" value="main_SPASM_domain-containing"/>
    <property type="match status" value="1"/>
</dbReference>
<dbReference type="SFLD" id="SFLDG01067">
    <property type="entry name" value="SPASM/twitch_domain_containing"/>
    <property type="match status" value="1"/>
</dbReference>
<dbReference type="Pfam" id="PF04055">
    <property type="entry name" value="Radical_SAM"/>
    <property type="match status" value="1"/>
</dbReference>
<dbReference type="PANTHER" id="PTHR11228:SF7">
    <property type="entry name" value="PQQA PEPTIDE CYCLASE"/>
    <property type="match status" value="1"/>
</dbReference>
<dbReference type="Gene3D" id="3.20.20.70">
    <property type="entry name" value="Aldolase class I"/>
    <property type="match status" value="1"/>
</dbReference>
<sequence>METGTPSLFQLVISITERCNLSCPNCYGKKEEPKSLSLHDINNLLENTKDMGIIDVSLTGGEPLLHEQITEIISLIGSYGYNVHLATNGTITPPQSLIDKILKDRIKISVQVAVYGHRDIHDAWVGLDGSYDTVLENISLLKNVNIPLSITFVATKENFHYIKSLSDPFNDLPININRHICNDKNLELTKEELREICDFVQENSGIRMFCEPLFNTLLIDKASEKLSGYDIRGGCIAGVASATLDPNKEVYPCPKLRISCGNISETPFLEIWQNSRILNMLRDRKNIKVCSDCLYRNVCGGCRASAYLKTGDYLAQDPQCWLK</sequence>
<evidence type="ECO:0000313" key="9">
    <source>
        <dbReference type="Proteomes" id="UP001168338"/>
    </source>
</evidence>
<keyword evidence="6" id="KW-0411">Iron-sulfur</keyword>
<dbReference type="EMBL" id="VCYH01000020">
    <property type="protein sequence ID" value="MDN7026236.1"/>
    <property type="molecule type" value="Genomic_DNA"/>
</dbReference>
<gene>
    <name evidence="8" type="ORF">FGU65_15345</name>
</gene>